<dbReference type="InterPro" id="IPR003594">
    <property type="entry name" value="HATPase_dom"/>
</dbReference>
<keyword evidence="9" id="KW-0902">Two-component regulatory system</keyword>
<dbReference type="OrthoDB" id="55390at2"/>
<evidence type="ECO:0000256" key="10">
    <source>
        <dbReference type="ARBA" id="ARBA00023136"/>
    </source>
</evidence>
<dbReference type="InterPro" id="IPR050428">
    <property type="entry name" value="TCS_sensor_his_kinase"/>
</dbReference>
<sequence>MTLRFRLALVYSLVALVLLAVLAGTGTFLLTSEVEKQFVSRLEDQAEYVRNLFTGDAPLGIERPSGGALVYLFGQNGFISASQNLGSFQPVIREGQQVLDNGTSVYGIVRPVLGDVRVWVALPYEPVLSIQRSAWQFLLLGLLVAPVLMLLIGWLVGRYYLRGLASAARVAERLDPSAGSIPLPSRQDEVYRLLEAINRLLGRISTQQQREKALLGQIVHELGAPLTVLRASLARASLSTESEEVRRAALVAEELSFTTQDLMQLARGQMDITLALHFLPAANLRDRLDRLVPSVRYEGDWSIMVLCDPDRLVQALRNLLANARRAAGRSGRVELRLLETPTELRFIVRDDGPGLPAELGERIFEPFVSGSGSSGLGLSVSRQIAELHGGTLTGGNHAGGGAEFLLILPSATVGDEDDADDDLDDFSASRDAVAESKFSA</sequence>
<comment type="caution">
    <text evidence="14">The sequence shown here is derived from an EMBL/GenBank/DDBJ whole genome shotgun (WGS) entry which is preliminary data.</text>
</comment>
<dbReference type="PANTHER" id="PTHR45436:SF5">
    <property type="entry name" value="SENSOR HISTIDINE KINASE TRCS"/>
    <property type="match status" value="1"/>
</dbReference>
<dbReference type="SUPFAM" id="SSF55874">
    <property type="entry name" value="ATPase domain of HSP90 chaperone/DNA topoisomerase II/histidine kinase"/>
    <property type="match status" value="1"/>
</dbReference>
<name>A0A318SG54_9DEIO</name>
<dbReference type="AlphaFoldDB" id="A0A318SG54"/>
<dbReference type="PANTHER" id="PTHR45436">
    <property type="entry name" value="SENSOR HISTIDINE KINASE YKOH"/>
    <property type="match status" value="1"/>
</dbReference>
<keyword evidence="15" id="KW-1185">Reference proteome</keyword>
<dbReference type="PROSITE" id="PS50885">
    <property type="entry name" value="HAMP"/>
    <property type="match status" value="1"/>
</dbReference>
<evidence type="ECO:0000256" key="2">
    <source>
        <dbReference type="ARBA" id="ARBA00004370"/>
    </source>
</evidence>
<dbReference type="Pfam" id="PF02518">
    <property type="entry name" value="HATPase_c"/>
    <property type="match status" value="1"/>
</dbReference>
<dbReference type="GO" id="GO:0005886">
    <property type="term" value="C:plasma membrane"/>
    <property type="evidence" value="ECO:0007669"/>
    <property type="project" value="TreeGrafter"/>
</dbReference>
<dbReference type="EC" id="2.7.13.3" evidence="3"/>
<evidence type="ECO:0000256" key="9">
    <source>
        <dbReference type="ARBA" id="ARBA00023012"/>
    </source>
</evidence>
<evidence type="ECO:0000313" key="15">
    <source>
        <dbReference type="Proteomes" id="UP000248326"/>
    </source>
</evidence>
<keyword evidence="5" id="KW-0808">Transferase</keyword>
<dbReference type="CDD" id="cd00075">
    <property type="entry name" value="HATPase"/>
    <property type="match status" value="1"/>
</dbReference>
<dbReference type="SMART" id="SM00387">
    <property type="entry name" value="HATPase_c"/>
    <property type="match status" value="1"/>
</dbReference>
<evidence type="ECO:0000256" key="3">
    <source>
        <dbReference type="ARBA" id="ARBA00012438"/>
    </source>
</evidence>
<proteinExistence type="predicted"/>
<keyword evidence="4" id="KW-0597">Phosphoprotein</keyword>
<dbReference type="EMBL" id="QJSX01000029">
    <property type="protein sequence ID" value="PYE48406.1"/>
    <property type="molecule type" value="Genomic_DNA"/>
</dbReference>
<organism evidence="14 15">
    <name type="scientific">Deinococcus yavapaiensis KR-236</name>
    <dbReference type="NCBI Taxonomy" id="694435"/>
    <lineage>
        <taxon>Bacteria</taxon>
        <taxon>Thermotogati</taxon>
        <taxon>Deinococcota</taxon>
        <taxon>Deinococci</taxon>
        <taxon>Deinococcales</taxon>
        <taxon>Deinococcaceae</taxon>
        <taxon>Deinococcus</taxon>
    </lineage>
</organism>
<reference evidence="14 15" key="1">
    <citation type="submission" date="2018-06" db="EMBL/GenBank/DDBJ databases">
        <title>Genomic Encyclopedia of Type Strains, Phase IV (KMG-IV): sequencing the most valuable type-strain genomes for metagenomic binning, comparative biology and taxonomic classification.</title>
        <authorList>
            <person name="Goeker M."/>
        </authorList>
    </citation>
    <scope>NUCLEOTIDE SEQUENCE [LARGE SCALE GENOMIC DNA]</scope>
    <source>
        <strain evidence="14 15">DSM 18048</strain>
    </source>
</reference>
<keyword evidence="10 11" id="KW-0472">Membrane</keyword>
<dbReference type="PRINTS" id="PR00344">
    <property type="entry name" value="BCTRLSENSOR"/>
</dbReference>
<dbReference type="InterPro" id="IPR003660">
    <property type="entry name" value="HAMP_dom"/>
</dbReference>
<keyword evidence="7 14" id="KW-0418">Kinase</keyword>
<dbReference type="Gene3D" id="1.10.287.130">
    <property type="match status" value="1"/>
</dbReference>
<dbReference type="GO" id="GO:0004673">
    <property type="term" value="F:protein histidine kinase activity"/>
    <property type="evidence" value="ECO:0007669"/>
    <property type="project" value="UniProtKB-EC"/>
</dbReference>
<feature type="domain" description="Histidine kinase" evidence="12">
    <location>
        <begin position="217"/>
        <end position="412"/>
    </location>
</feature>
<evidence type="ECO:0000256" key="6">
    <source>
        <dbReference type="ARBA" id="ARBA00022692"/>
    </source>
</evidence>
<feature type="domain" description="HAMP" evidence="13">
    <location>
        <begin position="158"/>
        <end position="209"/>
    </location>
</feature>
<feature type="transmembrane region" description="Helical" evidence="11">
    <location>
        <begin position="134"/>
        <end position="156"/>
    </location>
</feature>
<dbReference type="PROSITE" id="PS50109">
    <property type="entry name" value="HIS_KIN"/>
    <property type="match status" value="1"/>
</dbReference>
<dbReference type="InterPro" id="IPR036890">
    <property type="entry name" value="HATPase_C_sf"/>
</dbReference>
<dbReference type="Proteomes" id="UP000248326">
    <property type="component" value="Unassembled WGS sequence"/>
</dbReference>
<evidence type="ECO:0000256" key="7">
    <source>
        <dbReference type="ARBA" id="ARBA00022777"/>
    </source>
</evidence>
<dbReference type="Gene3D" id="3.30.565.10">
    <property type="entry name" value="Histidine kinase-like ATPase, C-terminal domain"/>
    <property type="match status" value="1"/>
</dbReference>
<dbReference type="InterPro" id="IPR005467">
    <property type="entry name" value="His_kinase_dom"/>
</dbReference>
<keyword evidence="6 11" id="KW-0812">Transmembrane</keyword>
<evidence type="ECO:0000259" key="12">
    <source>
        <dbReference type="PROSITE" id="PS50109"/>
    </source>
</evidence>
<accession>A0A318SG54</accession>
<dbReference type="RefSeq" id="WP_110888919.1">
    <property type="nucleotide sequence ID" value="NZ_QJSX01000029.1"/>
</dbReference>
<gene>
    <name evidence="14" type="ORF">DES52_12925</name>
</gene>
<evidence type="ECO:0000256" key="4">
    <source>
        <dbReference type="ARBA" id="ARBA00022553"/>
    </source>
</evidence>
<keyword evidence="8 11" id="KW-1133">Transmembrane helix</keyword>
<comment type="catalytic activity">
    <reaction evidence="1">
        <text>ATP + protein L-histidine = ADP + protein N-phospho-L-histidine.</text>
        <dbReference type="EC" id="2.7.13.3"/>
    </reaction>
</comment>
<evidence type="ECO:0000313" key="14">
    <source>
        <dbReference type="EMBL" id="PYE48406.1"/>
    </source>
</evidence>
<evidence type="ECO:0000256" key="11">
    <source>
        <dbReference type="SAM" id="Phobius"/>
    </source>
</evidence>
<dbReference type="InterPro" id="IPR004358">
    <property type="entry name" value="Sig_transdc_His_kin-like_C"/>
</dbReference>
<comment type="subcellular location">
    <subcellularLocation>
        <location evidence="2">Membrane</location>
    </subcellularLocation>
</comment>
<protein>
    <recommendedName>
        <fullName evidence="3">histidine kinase</fullName>
        <ecNumber evidence="3">2.7.13.3</ecNumber>
    </recommendedName>
</protein>
<evidence type="ECO:0000256" key="5">
    <source>
        <dbReference type="ARBA" id="ARBA00022679"/>
    </source>
</evidence>
<evidence type="ECO:0000259" key="13">
    <source>
        <dbReference type="PROSITE" id="PS50885"/>
    </source>
</evidence>
<evidence type="ECO:0000256" key="1">
    <source>
        <dbReference type="ARBA" id="ARBA00000085"/>
    </source>
</evidence>
<evidence type="ECO:0000256" key="8">
    <source>
        <dbReference type="ARBA" id="ARBA00022989"/>
    </source>
</evidence>
<dbReference type="GO" id="GO:0000160">
    <property type="term" value="P:phosphorelay signal transduction system"/>
    <property type="evidence" value="ECO:0007669"/>
    <property type="project" value="UniProtKB-KW"/>
</dbReference>